<reference evidence="6 7" key="1">
    <citation type="submission" date="2024-05" db="EMBL/GenBank/DDBJ databases">
        <title>Genome Sequence and Characterization of the New Strain Purple Sulfur Bacterium of Genus Thioalkalicoccus.</title>
        <authorList>
            <person name="Bryantseva I.A."/>
            <person name="Kyndt J.A."/>
            <person name="Imhoff J.F."/>
        </authorList>
    </citation>
    <scope>NUCLEOTIDE SEQUENCE [LARGE SCALE GENOMIC DNA]</scope>
    <source>
        <strain evidence="6 7">Um2</strain>
    </source>
</reference>
<dbReference type="InterPro" id="IPR036938">
    <property type="entry name" value="PAP2/HPO_sf"/>
</dbReference>
<dbReference type="Gene3D" id="1.20.144.10">
    <property type="entry name" value="Phosphatidic acid phosphatase type 2/haloperoxidase"/>
    <property type="match status" value="1"/>
</dbReference>
<evidence type="ECO:0000313" key="7">
    <source>
        <dbReference type="Proteomes" id="UP001564408"/>
    </source>
</evidence>
<sequence>MADGLFVALHRDWAMGLARGQGRAAAYPTDGAAWLLGLAAVSLLVGATLWLFCGYQAGFARFNEAAGLLPPWAWAMLTVLGDERVAFALALFAARRHPQIFWSLVCAGVVAAAYTHGLKPSFAALRPPAVLAAGDFNLIGPGPRQRSFPSGHTVTAAVFFGVLAYHARGWPWRLALIGVAVAAGMSRVAVGVHWPIDVAAGLFGGALAALAGIWLARRVTVGARDVSVHLALVTLASIMAAALLLWDGGYADAALMQRLIGWSALGYVFLVYLALPIAWSRRPS</sequence>
<evidence type="ECO:0000256" key="3">
    <source>
        <dbReference type="ARBA" id="ARBA00047594"/>
    </source>
</evidence>
<feature type="transmembrane region" description="Helical" evidence="4">
    <location>
        <begin position="198"/>
        <end position="216"/>
    </location>
</feature>
<keyword evidence="4" id="KW-0472">Membrane</keyword>
<proteinExistence type="predicted"/>
<feature type="transmembrane region" description="Helical" evidence="4">
    <location>
        <begin position="100"/>
        <end position="118"/>
    </location>
</feature>
<dbReference type="SMART" id="SM00014">
    <property type="entry name" value="acidPPc"/>
    <property type="match status" value="1"/>
</dbReference>
<comment type="catalytic activity">
    <reaction evidence="3">
        <text>di-trans,octa-cis-undecaprenyl diphosphate + H2O = di-trans,octa-cis-undecaprenyl phosphate + phosphate + H(+)</text>
        <dbReference type="Rhea" id="RHEA:28094"/>
        <dbReference type="ChEBI" id="CHEBI:15377"/>
        <dbReference type="ChEBI" id="CHEBI:15378"/>
        <dbReference type="ChEBI" id="CHEBI:43474"/>
        <dbReference type="ChEBI" id="CHEBI:58405"/>
        <dbReference type="ChEBI" id="CHEBI:60392"/>
        <dbReference type="EC" id="3.6.1.27"/>
    </reaction>
</comment>
<organism evidence="6 7">
    <name type="scientific">Thioalkalicoccus limnaeus</name>
    <dbReference type="NCBI Taxonomy" id="120681"/>
    <lineage>
        <taxon>Bacteria</taxon>
        <taxon>Pseudomonadati</taxon>
        <taxon>Pseudomonadota</taxon>
        <taxon>Gammaproteobacteria</taxon>
        <taxon>Chromatiales</taxon>
        <taxon>Chromatiaceae</taxon>
        <taxon>Thioalkalicoccus</taxon>
    </lineage>
</organism>
<feature type="transmembrane region" description="Helical" evidence="4">
    <location>
        <begin position="228"/>
        <end position="247"/>
    </location>
</feature>
<accession>A0ABV4BBY3</accession>
<comment type="caution">
    <text evidence="6">The sequence shown here is derived from an EMBL/GenBank/DDBJ whole genome shotgun (WGS) entry which is preliminary data.</text>
</comment>
<dbReference type="RefSeq" id="WP_369666377.1">
    <property type="nucleotide sequence ID" value="NZ_JBDKXB010000005.1"/>
</dbReference>
<gene>
    <name evidence="6" type="ORF">ABC977_06205</name>
</gene>
<feature type="transmembrane region" description="Helical" evidence="4">
    <location>
        <begin position="174"/>
        <end position="192"/>
    </location>
</feature>
<keyword evidence="4" id="KW-0812">Transmembrane</keyword>
<protein>
    <recommendedName>
        <fullName evidence="1">undecaprenyl-diphosphate phosphatase</fullName>
        <ecNumber evidence="1">3.6.1.27</ecNumber>
    </recommendedName>
    <alternativeName>
        <fullName evidence="2">Undecaprenyl pyrophosphate phosphatase</fullName>
    </alternativeName>
</protein>
<dbReference type="EMBL" id="JBDKXB010000005">
    <property type="protein sequence ID" value="MEY6432002.1"/>
    <property type="molecule type" value="Genomic_DNA"/>
</dbReference>
<evidence type="ECO:0000256" key="1">
    <source>
        <dbReference type="ARBA" id="ARBA00012374"/>
    </source>
</evidence>
<dbReference type="Proteomes" id="UP001564408">
    <property type="component" value="Unassembled WGS sequence"/>
</dbReference>
<name>A0ABV4BBY3_9GAMM</name>
<feature type="transmembrane region" description="Helical" evidence="4">
    <location>
        <begin position="32"/>
        <end position="52"/>
    </location>
</feature>
<keyword evidence="7" id="KW-1185">Reference proteome</keyword>
<keyword evidence="4" id="KW-1133">Transmembrane helix</keyword>
<feature type="domain" description="Phosphatidic acid phosphatase type 2/haloperoxidase" evidence="5">
    <location>
        <begin position="104"/>
        <end position="213"/>
    </location>
</feature>
<dbReference type="PANTHER" id="PTHR14969">
    <property type="entry name" value="SPHINGOSINE-1-PHOSPHATE PHOSPHOHYDROLASE"/>
    <property type="match status" value="1"/>
</dbReference>
<dbReference type="SUPFAM" id="SSF48317">
    <property type="entry name" value="Acid phosphatase/Vanadium-dependent haloperoxidase"/>
    <property type="match status" value="1"/>
</dbReference>
<dbReference type="PANTHER" id="PTHR14969:SF13">
    <property type="entry name" value="AT30094P"/>
    <property type="match status" value="1"/>
</dbReference>
<evidence type="ECO:0000256" key="2">
    <source>
        <dbReference type="ARBA" id="ARBA00032707"/>
    </source>
</evidence>
<evidence type="ECO:0000313" key="6">
    <source>
        <dbReference type="EMBL" id="MEY6432002.1"/>
    </source>
</evidence>
<dbReference type="EC" id="3.6.1.27" evidence="1"/>
<dbReference type="InterPro" id="IPR000326">
    <property type="entry name" value="PAP2/HPO"/>
</dbReference>
<dbReference type="Pfam" id="PF01569">
    <property type="entry name" value="PAP2"/>
    <property type="match status" value="1"/>
</dbReference>
<evidence type="ECO:0000259" key="5">
    <source>
        <dbReference type="SMART" id="SM00014"/>
    </source>
</evidence>
<feature type="transmembrane region" description="Helical" evidence="4">
    <location>
        <begin position="148"/>
        <end position="167"/>
    </location>
</feature>
<feature type="transmembrane region" description="Helical" evidence="4">
    <location>
        <begin position="259"/>
        <end position="279"/>
    </location>
</feature>
<evidence type="ECO:0000256" key="4">
    <source>
        <dbReference type="SAM" id="Phobius"/>
    </source>
</evidence>